<protein>
    <submittedName>
        <fullName evidence="2">GNAT superfamily N-acetyltransferase</fullName>
    </submittedName>
</protein>
<dbReference type="InterPro" id="IPR000182">
    <property type="entry name" value="GNAT_dom"/>
</dbReference>
<dbReference type="GO" id="GO:0016747">
    <property type="term" value="F:acyltransferase activity, transferring groups other than amino-acyl groups"/>
    <property type="evidence" value="ECO:0007669"/>
    <property type="project" value="InterPro"/>
</dbReference>
<evidence type="ECO:0000313" key="2">
    <source>
        <dbReference type="EMBL" id="MBB4274359.1"/>
    </source>
</evidence>
<dbReference type="CDD" id="cd04301">
    <property type="entry name" value="NAT_SF"/>
    <property type="match status" value="1"/>
</dbReference>
<dbReference type="PANTHER" id="PTHR43305:SF1">
    <property type="entry name" value="FAMILY N-ACETYLTRANSFERASE, PUTATIVE (AFU_ORTHOLOGUE AFUA_2G01380)-RELATED"/>
    <property type="match status" value="1"/>
</dbReference>
<dbReference type="InterPro" id="IPR016181">
    <property type="entry name" value="Acyl_CoA_acyltransferase"/>
</dbReference>
<dbReference type="RefSeq" id="WP_183924918.1">
    <property type="nucleotide sequence ID" value="NZ_JACIGM010000004.1"/>
</dbReference>
<dbReference type="PANTHER" id="PTHR43305">
    <property type="entry name" value="FAMILY N-ACETYLTRANSFERASE, PUTATIVE (AFU_ORTHOLOGUE AFUA_2G01380)-RELATED"/>
    <property type="match status" value="1"/>
</dbReference>
<evidence type="ECO:0000313" key="3">
    <source>
        <dbReference type="Proteomes" id="UP000533641"/>
    </source>
</evidence>
<proteinExistence type="predicted"/>
<dbReference type="Pfam" id="PF00583">
    <property type="entry name" value="Acetyltransf_1"/>
    <property type="match status" value="1"/>
</dbReference>
<dbReference type="PROSITE" id="PS51186">
    <property type="entry name" value="GNAT"/>
    <property type="match status" value="1"/>
</dbReference>
<sequence>MISVSRAIGAADFEIAAEFCDALAAWDAAEVQAYGVAPEEVLAIYHGETRSSLAAKYSSADAKMYIARWEGSPAGCLAFAPFDDATMEIRKFYVDPEFRGKGIGSALMRAVLAEVEKGHRRTIVAHTTVYMENAISVYEAFDFTRCPPFRQMPDSVAADLNRRRAEKNHVPQNVCSTRSSGFGGSM</sequence>
<feature type="domain" description="N-acetyltransferase" evidence="1">
    <location>
        <begin position="11"/>
        <end position="166"/>
    </location>
</feature>
<dbReference type="SUPFAM" id="SSF55729">
    <property type="entry name" value="Acyl-CoA N-acyltransferases (Nat)"/>
    <property type="match status" value="1"/>
</dbReference>
<dbReference type="AlphaFoldDB" id="A0A7W6RKY7"/>
<evidence type="ECO:0000259" key="1">
    <source>
        <dbReference type="PROSITE" id="PS51186"/>
    </source>
</evidence>
<name>A0A7W6RKY7_9HYPH</name>
<dbReference type="InterPro" id="IPR052777">
    <property type="entry name" value="Acetyltransferase_Enz"/>
</dbReference>
<dbReference type="EMBL" id="JACIGM010000004">
    <property type="protein sequence ID" value="MBB4274359.1"/>
    <property type="molecule type" value="Genomic_DNA"/>
</dbReference>
<dbReference type="Proteomes" id="UP000533641">
    <property type="component" value="Unassembled WGS sequence"/>
</dbReference>
<accession>A0A7W6RKY7</accession>
<dbReference type="Gene3D" id="3.40.630.30">
    <property type="match status" value="1"/>
</dbReference>
<gene>
    <name evidence="2" type="ORF">GGE12_002135</name>
</gene>
<reference evidence="2 3" key="1">
    <citation type="submission" date="2020-08" db="EMBL/GenBank/DDBJ databases">
        <title>Genomic Encyclopedia of Type Strains, Phase IV (KMG-V): Genome sequencing to study the core and pangenomes of soil and plant-associated prokaryotes.</title>
        <authorList>
            <person name="Whitman W."/>
        </authorList>
    </citation>
    <scope>NUCLEOTIDE SEQUENCE [LARGE SCALE GENOMIC DNA]</scope>
    <source>
        <strain evidence="2 3">SEMIA 402</strain>
    </source>
</reference>
<comment type="caution">
    <text evidence="2">The sequence shown here is derived from an EMBL/GenBank/DDBJ whole genome shotgun (WGS) entry which is preliminary data.</text>
</comment>
<keyword evidence="2" id="KW-0808">Transferase</keyword>
<organism evidence="2 3">
    <name type="scientific">Rhizobium mongolense</name>
    <dbReference type="NCBI Taxonomy" id="57676"/>
    <lineage>
        <taxon>Bacteria</taxon>
        <taxon>Pseudomonadati</taxon>
        <taxon>Pseudomonadota</taxon>
        <taxon>Alphaproteobacteria</taxon>
        <taxon>Hyphomicrobiales</taxon>
        <taxon>Rhizobiaceae</taxon>
        <taxon>Rhizobium/Agrobacterium group</taxon>
        <taxon>Rhizobium</taxon>
    </lineage>
</organism>